<feature type="domain" description="Glycosyl transferase family 1" evidence="2">
    <location>
        <begin position="192"/>
        <end position="347"/>
    </location>
</feature>
<dbReference type="Pfam" id="PF00534">
    <property type="entry name" value="Glycos_transf_1"/>
    <property type="match status" value="1"/>
</dbReference>
<dbReference type="AlphaFoldDB" id="A0A1H4CPG1"/>
<protein>
    <submittedName>
        <fullName evidence="4">Glycosyltransferase involved in cell wall bisynthesis</fullName>
    </submittedName>
</protein>
<organism evidence="4 5">
    <name type="scientific">Xylanibacter ruminicola</name>
    <name type="common">Prevotella ruminicola</name>
    <dbReference type="NCBI Taxonomy" id="839"/>
    <lineage>
        <taxon>Bacteria</taxon>
        <taxon>Pseudomonadati</taxon>
        <taxon>Bacteroidota</taxon>
        <taxon>Bacteroidia</taxon>
        <taxon>Bacteroidales</taxon>
        <taxon>Prevotellaceae</taxon>
        <taxon>Xylanibacter</taxon>
    </lineage>
</organism>
<dbReference type="PANTHER" id="PTHR46401:SF2">
    <property type="entry name" value="GLYCOSYLTRANSFERASE WBBK-RELATED"/>
    <property type="match status" value="1"/>
</dbReference>
<dbReference type="EMBL" id="FNRF01000003">
    <property type="protein sequence ID" value="SEA62254.1"/>
    <property type="molecule type" value="Genomic_DNA"/>
</dbReference>
<dbReference type="Pfam" id="PF13439">
    <property type="entry name" value="Glyco_transf_4"/>
    <property type="match status" value="1"/>
</dbReference>
<accession>A0A1H4CPG1</accession>
<name>A0A1H4CPG1_XYLRU</name>
<evidence type="ECO:0000256" key="1">
    <source>
        <dbReference type="ARBA" id="ARBA00022679"/>
    </source>
</evidence>
<dbReference type="InterPro" id="IPR028098">
    <property type="entry name" value="Glyco_trans_4-like_N"/>
</dbReference>
<dbReference type="GO" id="GO:0016757">
    <property type="term" value="F:glycosyltransferase activity"/>
    <property type="evidence" value="ECO:0007669"/>
    <property type="project" value="InterPro"/>
</dbReference>
<evidence type="ECO:0000259" key="2">
    <source>
        <dbReference type="Pfam" id="PF00534"/>
    </source>
</evidence>
<evidence type="ECO:0000313" key="4">
    <source>
        <dbReference type="EMBL" id="SEA62254.1"/>
    </source>
</evidence>
<dbReference type="SUPFAM" id="SSF53756">
    <property type="entry name" value="UDP-Glycosyltransferase/glycogen phosphorylase"/>
    <property type="match status" value="1"/>
</dbReference>
<evidence type="ECO:0000313" key="5">
    <source>
        <dbReference type="Proteomes" id="UP000182257"/>
    </source>
</evidence>
<dbReference type="CDD" id="cd03809">
    <property type="entry name" value="GT4_MtfB-like"/>
    <property type="match status" value="1"/>
</dbReference>
<dbReference type="RefSeq" id="WP_074761431.1">
    <property type="nucleotide sequence ID" value="NZ_FNRF01000003.1"/>
</dbReference>
<dbReference type="PANTHER" id="PTHR46401">
    <property type="entry name" value="GLYCOSYLTRANSFERASE WBBK-RELATED"/>
    <property type="match status" value="1"/>
</dbReference>
<sequence length="380" mass="44377">MRIGIEAQRVFRRNKHGMDYVVLQEIKELQQIDTQNEYFVFVAPGIDQCLKDTKNVHIIVIGESFYPVWEQITLPRAVKKYHLDILHCTSNTAPIFCDVPLILTLHDIIFLEPRDKNNKSVYQNLGWLYRRKVVPKILQKCRRIITVSNFEKQNIINKLHIPEERMAMIYNGYNEWFKPLRDVADIYQSYIEKPGYFFFLGNTDPKKNTERTLIAYSKYLKESTVRRKLLMADLDQTYLNGIIERNNIENIRPHIVMPGYIVNSDLPYIYNSAFAFLYTSLRESFGIPLLEAMACGTPVITSNTSSMPEIGGSEAILINPENPDEIAAQMLRLEYDEAYYEAQKEIGLKRAEMFSWRKTAEQLLKLYETVYKELPNSNIS</sequence>
<evidence type="ECO:0000259" key="3">
    <source>
        <dbReference type="Pfam" id="PF13439"/>
    </source>
</evidence>
<reference evidence="4 5" key="1">
    <citation type="submission" date="2016-10" db="EMBL/GenBank/DDBJ databases">
        <authorList>
            <person name="de Groot N.N."/>
        </authorList>
    </citation>
    <scope>NUCLEOTIDE SEQUENCE [LARGE SCALE GENOMIC DNA]</scope>
    <source>
        <strain evidence="4 5">D31d</strain>
    </source>
</reference>
<dbReference type="Gene3D" id="3.40.50.2000">
    <property type="entry name" value="Glycogen Phosphorylase B"/>
    <property type="match status" value="2"/>
</dbReference>
<proteinExistence type="predicted"/>
<feature type="domain" description="Glycosyltransferase subfamily 4-like N-terminal" evidence="3">
    <location>
        <begin position="43"/>
        <end position="174"/>
    </location>
</feature>
<dbReference type="Proteomes" id="UP000182257">
    <property type="component" value="Unassembled WGS sequence"/>
</dbReference>
<gene>
    <name evidence="4" type="ORF">SAMN05216462_2069</name>
</gene>
<dbReference type="OrthoDB" id="9801609at2"/>
<keyword evidence="1 4" id="KW-0808">Transferase</keyword>
<dbReference type="InterPro" id="IPR001296">
    <property type="entry name" value="Glyco_trans_1"/>
</dbReference>
<dbReference type="GO" id="GO:0009103">
    <property type="term" value="P:lipopolysaccharide biosynthetic process"/>
    <property type="evidence" value="ECO:0007669"/>
    <property type="project" value="TreeGrafter"/>
</dbReference>